<dbReference type="Gene3D" id="2.60.40.150">
    <property type="entry name" value="C2 domain"/>
    <property type="match status" value="1"/>
</dbReference>
<dbReference type="GO" id="GO:0005886">
    <property type="term" value="C:plasma membrane"/>
    <property type="evidence" value="ECO:0007669"/>
    <property type="project" value="TreeGrafter"/>
</dbReference>
<evidence type="ECO:0000259" key="1">
    <source>
        <dbReference type="PROSITE" id="PS50004"/>
    </source>
</evidence>
<dbReference type="GO" id="GO:0071277">
    <property type="term" value="P:cellular response to calcium ion"/>
    <property type="evidence" value="ECO:0007669"/>
    <property type="project" value="TreeGrafter"/>
</dbReference>
<dbReference type="InterPro" id="IPR010734">
    <property type="entry name" value="Copine_C"/>
</dbReference>
<dbReference type="GeneID" id="94835848"/>
<keyword evidence="3" id="KW-1185">Reference proteome</keyword>
<dbReference type="EMBL" id="MLAK01000606">
    <property type="protein sequence ID" value="OHT10609.1"/>
    <property type="molecule type" value="Genomic_DNA"/>
</dbReference>
<reference evidence="2" key="1">
    <citation type="submission" date="2016-10" db="EMBL/GenBank/DDBJ databases">
        <authorList>
            <person name="Benchimol M."/>
            <person name="Almeida L.G."/>
            <person name="Vasconcelos A.T."/>
            <person name="Perreira-Neves A."/>
            <person name="Rosa I.A."/>
            <person name="Tasca T."/>
            <person name="Bogo M.R."/>
            <person name="de Souza W."/>
        </authorList>
    </citation>
    <scope>NUCLEOTIDE SEQUENCE [LARGE SCALE GENOMIC DNA]</scope>
    <source>
        <strain evidence="2">K</strain>
    </source>
</reference>
<dbReference type="RefSeq" id="XP_068363745.1">
    <property type="nucleotide sequence ID" value="XM_068501144.1"/>
</dbReference>
<sequence length="559" mass="64504">MSYNYLLTRDFLQETSLEEINAHVNGYRYGPMTNDRKVINITVRAKSLQTNSFFFEKIDPICVLNLEGPKGTREYARTEVCWNSMKPFWIKPFTLDVYPDTEERLSFEIYDIVCPIRLLDKQKLIGVATVELATLLKTNYLELDLYSVSQSGKDGNLCVGKLEVQYYEIQSDVCGSNIFKINIEQIHSPRRTFKAASPFFVIQRMNEKTTKFMNVYKSSVKEHTNNSEWPFVELNLQAICGGDLDLPLKFILYDNLLKRGQNKIGFLVTTMRTMIQQRNFLLVSKDHGSHVAKFTVDLVKSIDSMRFFDYTVKGIKIQPILAIDFSSTKIDNVYTNKLQHIDDGQFSYYGAISEVYDSIYSITQAQSFIEYGFGENLNRVHDKVITLNKANIDNVSIESVLNAYKSARTKVMYPKNALLDPVIEKAVNEAKEQWNKDKTISLLIILTNGKFIDLQNAVDRLVKEENAPLMTLFVLMDGMRNDLNHYFNTRNGFLVDSYGNKASRKQTHIAIFHDEKVYPDHKLALRIIPYIEQMAVSILKNTELNEPPENNDTYFTFHL</sequence>
<dbReference type="SMART" id="SM00239">
    <property type="entry name" value="C2"/>
    <property type="match status" value="1"/>
</dbReference>
<dbReference type="AlphaFoldDB" id="A0A1J4KGZ2"/>
<evidence type="ECO:0000313" key="2">
    <source>
        <dbReference type="EMBL" id="OHT10609.1"/>
    </source>
</evidence>
<dbReference type="InterPro" id="IPR035892">
    <property type="entry name" value="C2_domain_sf"/>
</dbReference>
<comment type="caution">
    <text evidence="2">The sequence shown here is derived from an EMBL/GenBank/DDBJ whole genome shotgun (WGS) entry which is preliminary data.</text>
</comment>
<dbReference type="Pfam" id="PF07002">
    <property type="entry name" value="Copine"/>
    <property type="match status" value="1"/>
</dbReference>
<dbReference type="VEuPathDB" id="TrichDB:TRFO_20013"/>
<proteinExistence type="predicted"/>
<dbReference type="OrthoDB" id="5855668at2759"/>
<dbReference type="PROSITE" id="PS50004">
    <property type="entry name" value="C2"/>
    <property type="match status" value="1"/>
</dbReference>
<dbReference type="Pfam" id="PF00168">
    <property type="entry name" value="C2"/>
    <property type="match status" value="1"/>
</dbReference>
<dbReference type="InterPro" id="IPR045052">
    <property type="entry name" value="Copine"/>
</dbReference>
<organism evidence="2 3">
    <name type="scientific">Tritrichomonas foetus</name>
    <dbReference type="NCBI Taxonomy" id="1144522"/>
    <lineage>
        <taxon>Eukaryota</taxon>
        <taxon>Metamonada</taxon>
        <taxon>Parabasalia</taxon>
        <taxon>Tritrichomonadida</taxon>
        <taxon>Tritrichomonadidae</taxon>
        <taxon>Tritrichomonas</taxon>
    </lineage>
</organism>
<dbReference type="Proteomes" id="UP000179807">
    <property type="component" value="Unassembled WGS sequence"/>
</dbReference>
<gene>
    <name evidence="2" type="ORF">TRFO_20013</name>
</gene>
<dbReference type="SUPFAM" id="SSF49562">
    <property type="entry name" value="C2 domain (Calcium/lipid-binding domain, CaLB)"/>
    <property type="match status" value="1"/>
</dbReference>
<dbReference type="InterPro" id="IPR000008">
    <property type="entry name" value="C2_dom"/>
</dbReference>
<protein>
    <recommendedName>
        <fullName evidence="1">C2 domain-containing protein</fullName>
    </recommendedName>
</protein>
<feature type="domain" description="C2" evidence="1">
    <location>
        <begin position="16"/>
        <end position="145"/>
    </location>
</feature>
<name>A0A1J4KGZ2_9EUKA</name>
<accession>A0A1J4KGZ2</accession>
<dbReference type="PANTHER" id="PTHR10857">
    <property type="entry name" value="COPINE"/>
    <property type="match status" value="1"/>
</dbReference>
<dbReference type="GO" id="GO:0005544">
    <property type="term" value="F:calcium-dependent phospholipid binding"/>
    <property type="evidence" value="ECO:0007669"/>
    <property type="project" value="InterPro"/>
</dbReference>
<dbReference type="PANTHER" id="PTHR10857:SF106">
    <property type="entry name" value="C2 DOMAIN-CONTAINING PROTEIN"/>
    <property type="match status" value="1"/>
</dbReference>
<evidence type="ECO:0000313" key="3">
    <source>
        <dbReference type="Proteomes" id="UP000179807"/>
    </source>
</evidence>